<keyword evidence="2" id="KW-1133">Transmembrane helix</keyword>
<feature type="region of interest" description="Disordered" evidence="1">
    <location>
        <begin position="310"/>
        <end position="337"/>
    </location>
</feature>
<proteinExistence type="predicted"/>
<evidence type="ECO:0000313" key="4">
    <source>
        <dbReference type="Proteomes" id="UP000053611"/>
    </source>
</evidence>
<name>A0A0J0XV72_9TREE</name>
<evidence type="ECO:0000256" key="2">
    <source>
        <dbReference type="SAM" id="Phobius"/>
    </source>
</evidence>
<feature type="compositionally biased region" description="Low complexity" evidence="1">
    <location>
        <begin position="319"/>
        <end position="330"/>
    </location>
</feature>
<dbReference type="CDD" id="cd12087">
    <property type="entry name" value="TM_EGFR-like"/>
    <property type="match status" value="1"/>
</dbReference>
<keyword evidence="4" id="KW-1185">Reference proteome</keyword>
<evidence type="ECO:0000313" key="3">
    <source>
        <dbReference type="EMBL" id="KLT44958.1"/>
    </source>
</evidence>
<dbReference type="EMBL" id="KQ087183">
    <property type="protein sequence ID" value="KLT44958.1"/>
    <property type="molecule type" value="Genomic_DNA"/>
</dbReference>
<accession>A0A0J0XV72</accession>
<feature type="transmembrane region" description="Helical" evidence="2">
    <location>
        <begin position="206"/>
        <end position="228"/>
    </location>
</feature>
<sequence length="378" mass="41388">MRTVVMKAMDPARTYTVRGVAIRTQIMSNASSWSQVPVSYESFVVDEKPNPRLRYGGTNTSHWHPENRRTSVNGGPAIVTELVAGNSSTVTIPVPPGTTYLLLNGTVGPDRGDALVKWNPHPPDFPSEGWYFIATCGWSAPALLYAKYLDPDVVYNLTIQTLSSELYNVTNIGLHMLTYYSAWASEESTVAAAETVTATKNNRGKVIGGAIGGVLGVLVLTAILALFWRRRRRQSMAGADSPRDLDHRTSPYMREVDGGSIHSASSSQHLRTLPPSYNPQWSSRLRLDTLSGAAPPLSYWNVRRLQRGPASRRSRPWLTSRGPSPSSGTTQLNRAGYAGQRRAVVINTEEQAPTSDAPNRVQVTVASLTVKRQTRDGI</sequence>
<dbReference type="Proteomes" id="UP000053611">
    <property type="component" value="Unassembled WGS sequence"/>
</dbReference>
<evidence type="ECO:0000256" key="1">
    <source>
        <dbReference type="SAM" id="MobiDB-lite"/>
    </source>
</evidence>
<feature type="compositionally biased region" description="Basic and acidic residues" evidence="1">
    <location>
        <begin position="241"/>
        <end position="257"/>
    </location>
</feature>
<dbReference type="GeneID" id="28986528"/>
<gene>
    <name evidence="3" type="ORF">CC85DRAFT_310755</name>
</gene>
<organism evidence="3 4">
    <name type="scientific">Cutaneotrichosporon oleaginosum</name>
    <dbReference type="NCBI Taxonomy" id="879819"/>
    <lineage>
        <taxon>Eukaryota</taxon>
        <taxon>Fungi</taxon>
        <taxon>Dikarya</taxon>
        <taxon>Basidiomycota</taxon>
        <taxon>Agaricomycotina</taxon>
        <taxon>Tremellomycetes</taxon>
        <taxon>Trichosporonales</taxon>
        <taxon>Trichosporonaceae</taxon>
        <taxon>Cutaneotrichosporon</taxon>
    </lineage>
</organism>
<feature type="region of interest" description="Disordered" evidence="1">
    <location>
        <begin position="238"/>
        <end position="278"/>
    </location>
</feature>
<dbReference type="OrthoDB" id="10682174at2759"/>
<reference evidence="3 4" key="1">
    <citation type="submission" date="2015-03" db="EMBL/GenBank/DDBJ databases">
        <title>Genomics and transcriptomics of the oil-accumulating basidiomycete yeast T. oleaginosus allow insights into substrate utilization and the diverse evolutionary trajectories of mating systems in fungi.</title>
        <authorList>
            <consortium name="DOE Joint Genome Institute"/>
            <person name="Kourist R."/>
            <person name="Kracht O."/>
            <person name="Bracharz F."/>
            <person name="Lipzen A."/>
            <person name="Nolan M."/>
            <person name="Ohm R."/>
            <person name="Grigoriev I."/>
            <person name="Sun S."/>
            <person name="Heitman J."/>
            <person name="Bruck T."/>
            <person name="Nowrousian M."/>
        </authorList>
    </citation>
    <scope>NUCLEOTIDE SEQUENCE [LARGE SCALE GENOMIC DNA]</scope>
    <source>
        <strain evidence="3 4">IBC0246</strain>
    </source>
</reference>
<dbReference type="AlphaFoldDB" id="A0A0J0XV72"/>
<keyword evidence="2" id="KW-0812">Transmembrane</keyword>
<keyword evidence="2" id="KW-0472">Membrane</keyword>
<protein>
    <submittedName>
        <fullName evidence="3">Uncharacterized protein</fullName>
    </submittedName>
</protein>
<dbReference type="RefSeq" id="XP_018281449.1">
    <property type="nucleotide sequence ID" value="XM_018425925.1"/>
</dbReference>